<evidence type="ECO:0000313" key="2">
    <source>
        <dbReference type="EMBL" id="KKQ70757.1"/>
    </source>
</evidence>
<name>A0A0G0JVW1_9BACT</name>
<accession>A0A0G0JVW1</accession>
<feature type="transmembrane region" description="Helical" evidence="1">
    <location>
        <begin position="39"/>
        <end position="60"/>
    </location>
</feature>
<proteinExistence type="predicted"/>
<feature type="transmembrane region" description="Helical" evidence="1">
    <location>
        <begin position="12"/>
        <end position="33"/>
    </location>
</feature>
<evidence type="ECO:0000256" key="1">
    <source>
        <dbReference type="SAM" id="Phobius"/>
    </source>
</evidence>
<sequence length="75" mass="8793">MQNLIKQINKKINSIIWSLVSTGIVLLMLAVLIVWTDFILRLVFGMFVLVLAYAFLYGAYKVWAIKRDIENHFKF</sequence>
<gene>
    <name evidence="2" type="ORF">US91_C0003G0087</name>
</gene>
<protein>
    <submittedName>
        <fullName evidence="2">Uncharacterized protein</fullName>
    </submittedName>
</protein>
<reference evidence="2 3" key="1">
    <citation type="journal article" date="2015" name="Nature">
        <title>rRNA introns, odd ribosomes, and small enigmatic genomes across a large radiation of phyla.</title>
        <authorList>
            <person name="Brown C.T."/>
            <person name="Hug L.A."/>
            <person name="Thomas B.C."/>
            <person name="Sharon I."/>
            <person name="Castelle C.J."/>
            <person name="Singh A."/>
            <person name="Wilkins M.J."/>
            <person name="Williams K.H."/>
            <person name="Banfield J.F."/>
        </authorList>
    </citation>
    <scope>NUCLEOTIDE SEQUENCE [LARGE SCALE GENOMIC DNA]</scope>
</reference>
<dbReference type="EMBL" id="LBUU01000003">
    <property type="protein sequence ID" value="KKQ70757.1"/>
    <property type="molecule type" value="Genomic_DNA"/>
</dbReference>
<keyword evidence="1" id="KW-0472">Membrane</keyword>
<keyword evidence="1" id="KW-0812">Transmembrane</keyword>
<dbReference type="AlphaFoldDB" id="A0A0G0JVW1"/>
<evidence type="ECO:0000313" key="3">
    <source>
        <dbReference type="Proteomes" id="UP000034022"/>
    </source>
</evidence>
<comment type="caution">
    <text evidence="2">The sequence shown here is derived from an EMBL/GenBank/DDBJ whole genome shotgun (WGS) entry which is preliminary data.</text>
</comment>
<keyword evidence="1" id="KW-1133">Transmembrane helix</keyword>
<dbReference type="Proteomes" id="UP000034022">
    <property type="component" value="Unassembled WGS sequence"/>
</dbReference>
<organism evidence="2 3">
    <name type="scientific">Candidatus Falkowbacteria bacterium GW2011_GWE1_38_31</name>
    <dbReference type="NCBI Taxonomy" id="1618638"/>
    <lineage>
        <taxon>Bacteria</taxon>
        <taxon>Candidatus Falkowiibacteriota</taxon>
    </lineage>
</organism>